<accession>A0ABP4UAM9</accession>
<feature type="transmembrane region" description="Helical" evidence="5">
    <location>
        <begin position="271"/>
        <end position="300"/>
    </location>
</feature>
<keyword evidence="3 5" id="KW-1133">Transmembrane helix</keyword>
<proteinExistence type="predicted"/>
<feature type="domain" description="ABC-2 type transporter transmembrane" evidence="6">
    <location>
        <begin position="28"/>
        <end position="339"/>
    </location>
</feature>
<evidence type="ECO:0000256" key="5">
    <source>
        <dbReference type="SAM" id="Phobius"/>
    </source>
</evidence>
<evidence type="ECO:0000313" key="7">
    <source>
        <dbReference type="EMBL" id="GAA1701856.1"/>
    </source>
</evidence>
<keyword evidence="4 5" id="KW-0472">Membrane</keyword>
<dbReference type="PANTHER" id="PTHR43471:SF3">
    <property type="entry name" value="ABC TRANSPORTER PERMEASE PROTEIN NATB"/>
    <property type="match status" value="1"/>
</dbReference>
<keyword evidence="8" id="KW-1185">Reference proteome</keyword>
<dbReference type="Pfam" id="PF12698">
    <property type="entry name" value="ABC2_membrane_3"/>
    <property type="match status" value="1"/>
</dbReference>
<evidence type="ECO:0000256" key="2">
    <source>
        <dbReference type="ARBA" id="ARBA00022692"/>
    </source>
</evidence>
<evidence type="ECO:0000256" key="1">
    <source>
        <dbReference type="ARBA" id="ARBA00004141"/>
    </source>
</evidence>
<dbReference type="InterPro" id="IPR013525">
    <property type="entry name" value="ABC2_TM"/>
</dbReference>
<dbReference type="RefSeq" id="WP_344072097.1">
    <property type="nucleotide sequence ID" value="NZ_BAAAPL010000002.1"/>
</dbReference>
<dbReference type="PANTHER" id="PTHR43471">
    <property type="entry name" value="ABC TRANSPORTER PERMEASE"/>
    <property type="match status" value="1"/>
</dbReference>
<organism evidence="7 8">
    <name type="scientific">Microbacterium sediminicola</name>
    <dbReference type="NCBI Taxonomy" id="415210"/>
    <lineage>
        <taxon>Bacteria</taxon>
        <taxon>Bacillati</taxon>
        <taxon>Actinomycetota</taxon>
        <taxon>Actinomycetes</taxon>
        <taxon>Micrococcales</taxon>
        <taxon>Microbacteriaceae</taxon>
        <taxon>Microbacterium</taxon>
    </lineage>
</organism>
<evidence type="ECO:0000313" key="8">
    <source>
        <dbReference type="Proteomes" id="UP001501690"/>
    </source>
</evidence>
<feature type="transmembrane region" description="Helical" evidence="5">
    <location>
        <begin position="27"/>
        <end position="48"/>
    </location>
</feature>
<comment type="caution">
    <text evidence="7">The sequence shown here is derived from an EMBL/GenBank/DDBJ whole genome shotgun (WGS) entry which is preliminary data.</text>
</comment>
<dbReference type="Proteomes" id="UP001501690">
    <property type="component" value="Unassembled WGS sequence"/>
</dbReference>
<sequence length="361" mass="37337">MSPSPSAVRAVGLVARREIGSKLRSKVFVISTAILLLGALAAVVWGGFQAQTVLTTSVAVTSDTSAEVSAIPNVSVTEAPNPDAATALVESGTVDAAVVPDSSSPVGVSVIATESAPQQLILALGTFPTVTLLDPAPGDDIAQYIVSIAFGIVFLLAASVFGGTIAQSVVEEKQTRVVELLISAIPTRALLAGKVLGNTVLAMAQIIAMAAIGVLGVSVTGQSVALDGIGPAIAWFAVFFLFGFILLASLFAAAGALVSRQEDVGATTTPLTMLILIPYFLVIFAHDNPLVLAIMSYVPFSAPVGMPVRIFTGEAQWWEPIVSLVILIATCAAAVAIGARIYENSVLRMGARVRWRDALKR</sequence>
<keyword evidence="2 5" id="KW-0812">Transmembrane</keyword>
<feature type="transmembrane region" description="Helical" evidence="5">
    <location>
        <begin position="232"/>
        <end position="259"/>
    </location>
</feature>
<evidence type="ECO:0000259" key="6">
    <source>
        <dbReference type="Pfam" id="PF12698"/>
    </source>
</evidence>
<feature type="transmembrane region" description="Helical" evidence="5">
    <location>
        <begin position="320"/>
        <end position="342"/>
    </location>
</feature>
<name>A0ABP4UAM9_9MICO</name>
<dbReference type="EMBL" id="BAAAPL010000002">
    <property type="protein sequence ID" value="GAA1701856.1"/>
    <property type="molecule type" value="Genomic_DNA"/>
</dbReference>
<evidence type="ECO:0000256" key="3">
    <source>
        <dbReference type="ARBA" id="ARBA00022989"/>
    </source>
</evidence>
<reference evidence="8" key="1">
    <citation type="journal article" date="2019" name="Int. J. Syst. Evol. Microbiol.">
        <title>The Global Catalogue of Microorganisms (GCM) 10K type strain sequencing project: providing services to taxonomists for standard genome sequencing and annotation.</title>
        <authorList>
            <consortium name="The Broad Institute Genomics Platform"/>
            <consortium name="The Broad Institute Genome Sequencing Center for Infectious Disease"/>
            <person name="Wu L."/>
            <person name="Ma J."/>
        </authorList>
    </citation>
    <scope>NUCLEOTIDE SEQUENCE [LARGE SCALE GENOMIC DNA]</scope>
    <source>
        <strain evidence="8">JCM 15577</strain>
    </source>
</reference>
<feature type="transmembrane region" description="Helical" evidence="5">
    <location>
        <begin position="141"/>
        <end position="166"/>
    </location>
</feature>
<evidence type="ECO:0000256" key="4">
    <source>
        <dbReference type="ARBA" id="ARBA00023136"/>
    </source>
</evidence>
<gene>
    <name evidence="7" type="ORF">GCM10009808_19790</name>
</gene>
<comment type="subcellular location">
    <subcellularLocation>
        <location evidence="1">Membrane</location>
        <topology evidence="1">Multi-pass membrane protein</topology>
    </subcellularLocation>
</comment>
<protein>
    <submittedName>
        <fullName evidence="7">ABC transporter permease</fullName>
    </submittedName>
</protein>
<feature type="transmembrane region" description="Helical" evidence="5">
    <location>
        <begin position="195"/>
        <end position="220"/>
    </location>
</feature>